<feature type="domain" description="NodB homology" evidence="1">
    <location>
        <begin position="128"/>
        <end position="160"/>
    </location>
</feature>
<reference evidence="2 3" key="1">
    <citation type="submission" date="2016-02" db="EMBL/GenBank/DDBJ databases">
        <title>Draft Genome for Tepidibacillus decaturensis nov. sp. Strain Z9, an Anaerobic, Moderately Thermophilic and Heterotrophic Bacterium from Deep Subsurface of the Illinois Basin, USA.</title>
        <authorList>
            <person name="Dong Y."/>
            <person name="Chang J.Y."/>
            <person name="Sanford R."/>
            <person name="Fouke B.W."/>
        </authorList>
    </citation>
    <scope>NUCLEOTIDE SEQUENCE [LARGE SCALE GENOMIC DNA]</scope>
    <source>
        <strain evidence="2 3">Z9</strain>
    </source>
</reference>
<dbReference type="InterPro" id="IPR002509">
    <property type="entry name" value="NODB_dom"/>
</dbReference>
<evidence type="ECO:0000313" key="3">
    <source>
        <dbReference type="Proteomes" id="UP000070352"/>
    </source>
</evidence>
<protein>
    <recommendedName>
        <fullName evidence="1">NodB homology domain-containing protein</fullName>
    </recommendedName>
</protein>
<dbReference type="STRING" id="1413211.U473_04945"/>
<dbReference type="PROSITE" id="PS51677">
    <property type="entry name" value="NODB"/>
    <property type="match status" value="1"/>
</dbReference>
<sequence length="160" mass="18598">MKWVKMTVILLIMFTLFFSIANYKLINSYISVIKQPSKESTEKLRKVIHNYAIKNNINPIEPKIDKIWKLIPGYNGLVVDEETTLKLAEKQDLQANDKIPYVWLEIEPKNGIDQLGNHPIYRGNPEKPMVSLMINVAWGTEYLESMLDILNKEQVKATFF</sequence>
<dbReference type="OrthoDB" id="9812065at2"/>
<dbReference type="SUPFAM" id="SSF88713">
    <property type="entry name" value="Glycoside hydrolase/deacetylase"/>
    <property type="match status" value="1"/>
</dbReference>
<accession>A0A135L373</accession>
<organism evidence="2 3">
    <name type="scientific">Tepidibacillus decaturensis</name>
    <dbReference type="NCBI Taxonomy" id="1413211"/>
    <lineage>
        <taxon>Bacteria</taxon>
        <taxon>Bacillati</taxon>
        <taxon>Bacillota</taxon>
        <taxon>Bacilli</taxon>
        <taxon>Bacillales</taxon>
        <taxon>Bacillaceae</taxon>
        <taxon>Tepidibacillus</taxon>
    </lineage>
</organism>
<name>A0A135L373_9BACI</name>
<keyword evidence="3" id="KW-1185">Reference proteome</keyword>
<dbReference type="EMBL" id="LSKU01000001">
    <property type="protein sequence ID" value="KXG43432.1"/>
    <property type="molecule type" value="Genomic_DNA"/>
</dbReference>
<dbReference type="RefSeq" id="WP_153012001.1">
    <property type="nucleotide sequence ID" value="NZ_LSKU01000001.1"/>
</dbReference>
<dbReference type="InterPro" id="IPR011330">
    <property type="entry name" value="Glyco_hydro/deAcase_b/a-brl"/>
</dbReference>
<dbReference type="AlphaFoldDB" id="A0A135L373"/>
<dbReference type="Proteomes" id="UP000070352">
    <property type="component" value="Unassembled WGS sequence"/>
</dbReference>
<dbReference type="GO" id="GO:0016810">
    <property type="term" value="F:hydrolase activity, acting on carbon-nitrogen (but not peptide) bonds"/>
    <property type="evidence" value="ECO:0007669"/>
    <property type="project" value="InterPro"/>
</dbReference>
<comment type="caution">
    <text evidence="2">The sequence shown here is derived from an EMBL/GenBank/DDBJ whole genome shotgun (WGS) entry which is preliminary data.</text>
</comment>
<gene>
    <name evidence="2" type="ORF">U473_04945</name>
</gene>
<evidence type="ECO:0000259" key="1">
    <source>
        <dbReference type="PROSITE" id="PS51677"/>
    </source>
</evidence>
<proteinExistence type="predicted"/>
<evidence type="ECO:0000313" key="2">
    <source>
        <dbReference type="EMBL" id="KXG43432.1"/>
    </source>
</evidence>
<dbReference type="GO" id="GO:0005975">
    <property type="term" value="P:carbohydrate metabolic process"/>
    <property type="evidence" value="ECO:0007669"/>
    <property type="project" value="InterPro"/>
</dbReference>